<evidence type="ECO:0000313" key="4">
    <source>
        <dbReference type="Proteomes" id="UP000019226"/>
    </source>
</evidence>
<dbReference type="SUPFAM" id="SSF54637">
    <property type="entry name" value="Thioesterase/thiol ester dehydrase-isomerase"/>
    <property type="match status" value="1"/>
</dbReference>
<dbReference type="InterPro" id="IPR049450">
    <property type="entry name" value="ACOT8-like_C"/>
</dbReference>
<reference evidence="4" key="1">
    <citation type="submission" date="2013-02" db="EMBL/GenBank/DDBJ databases">
        <title>The complete genome sequence of Corynebacterium casei LMG S-19264 (=DSM 44701).</title>
        <authorList>
            <person name="Ruckert C."/>
            <person name="Albersmeier A."/>
            <person name="Kalinowski J."/>
        </authorList>
    </citation>
    <scope>NUCLEOTIDE SEQUENCE [LARGE SCALE GENOMIC DNA]</scope>
    <source>
        <strain evidence="4">LMG S-19264</strain>
    </source>
</reference>
<name>A0ABN4CD01_9CORY</name>
<gene>
    <name evidence="3" type="ORF">CCASEI_08175</name>
</gene>
<dbReference type="RefSeq" id="WP_025387649.1">
    <property type="nucleotide sequence ID" value="NZ_CP004350.1"/>
</dbReference>
<protein>
    <recommendedName>
        <fullName evidence="5">Thioesterase</fullName>
    </recommendedName>
</protein>
<evidence type="ECO:0000313" key="3">
    <source>
        <dbReference type="EMBL" id="AHI20200.1"/>
    </source>
</evidence>
<dbReference type="Gene3D" id="2.40.160.210">
    <property type="entry name" value="Acyl-CoA thioesterase, double hotdog domain"/>
    <property type="match status" value="1"/>
</dbReference>
<accession>A0ABN4CD01</accession>
<dbReference type="Pfam" id="PF13622">
    <property type="entry name" value="4HBT_3"/>
    <property type="match status" value="1"/>
</dbReference>
<dbReference type="InterPro" id="IPR042171">
    <property type="entry name" value="Acyl-CoA_hotdog"/>
</dbReference>
<proteinExistence type="predicted"/>
<evidence type="ECO:0008006" key="5">
    <source>
        <dbReference type="Google" id="ProtNLM"/>
    </source>
</evidence>
<keyword evidence="4" id="KW-1185">Reference proteome</keyword>
<feature type="domain" description="Acyl-CoA thioesterase-like N-terminal HotDog" evidence="1">
    <location>
        <begin position="20"/>
        <end position="106"/>
    </location>
</feature>
<dbReference type="Proteomes" id="UP000019226">
    <property type="component" value="Chromosome"/>
</dbReference>
<organism evidence="3 4">
    <name type="scientific">Corynebacterium casei LMG S-19264</name>
    <dbReference type="NCBI Taxonomy" id="1285583"/>
    <lineage>
        <taxon>Bacteria</taxon>
        <taxon>Bacillati</taxon>
        <taxon>Actinomycetota</taxon>
        <taxon>Actinomycetes</taxon>
        <taxon>Mycobacteriales</taxon>
        <taxon>Corynebacteriaceae</taxon>
        <taxon>Corynebacterium</taxon>
    </lineage>
</organism>
<dbReference type="GeneID" id="82877774"/>
<sequence>MAYFIRKDENEFTATGAASGAWNTEEQHIAPMMGLMTHLTELDHVRRDTEGVMLPGRINVEILGTLSFDAFHIETEVVRPGRTIELVEAVCIQNGRPTVRMRTWFMASADTASIAGTAFASIPGPTEQALPALGTDWGGGYVQSITGFRQQSEPGRGIAWWRTDTPLIEGETVSNLAYFMSLLDMANGVVVREDPRKVAYPNLDLTAHFFQLPDGPWLGTETHVSFGASGIGETHSVIHDASGPIGTCSQILTIRRRG</sequence>
<feature type="domain" description="Acyl-CoA thioesterase-like C-terminal" evidence="2">
    <location>
        <begin position="139"/>
        <end position="253"/>
    </location>
</feature>
<dbReference type="InterPro" id="IPR029069">
    <property type="entry name" value="HotDog_dom_sf"/>
</dbReference>
<evidence type="ECO:0000259" key="2">
    <source>
        <dbReference type="Pfam" id="PF20789"/>
    </source>
</evidence>
<evidence type="ECO:0000259" key="1">
    <source>
        <dbReference type="Pfam" id="PF13622"/>
    </source>
</evidence>
<dbReference type="Pfam" id="PF20789">
    <property type="entry name" value="4HBT_3C"/>
    <property type="match status" value="1"/>
</dbReference>
<dbReference type="InterPro" id="IPR049449">
    <property type="entry name" value="TesB_ACOT8-like_N"/>
</dbReference>
<dbReference type="EMBL" id="CP004350">
    <property type="protein sequence ID" value="AHI20200.1"/>
    <property type="molecule type" value="Genomic_DNA"/>
</dbReference>